<sequence length="695" mass="77308">MANSRRTVSSGKDKPSFQLGGGDDQSDDDDRNPTVAISSGPSSTQALRTTESEKQPSIPGFAAASQRSGFRKDPSLKLPAFTSLTSMRDDEEDGSEDEELRWERYKSQPSTPNIAETAQQLRRSLSIHGLHELASAPKNGGIKHKIWRPENDPVREPGDWERLAVHVIRGGIRAGLVSFGLRGTVMLMFALLKLLRSRKFRGQDFVLAYFGVANGRFSAMFGLWAAIYKLVHNSLRLTTPPPAHSKSRKRRASSSTTGAGAAESAATEHDDGSGDSGVATPRSGYEKLQGKTDEEKAKIKSRQKRKAFMRDPRSRVWHAYVAGAVSALAVLVETKDMRVTLAQQLLVRGLEGSYNLAHGQGLIHVPYGSVLVFGLACGQIMFAWINAPESLPRSYVSWITRASQAGLQSTPVYRDLRDHNGTFDPSHIYKYFPDGKIPQPLSTNPLRYPPVAPTPTNVYGVTGKHVREFVKALDMQKLGEPIPHLPCSFMHPWENSHFWSPFDRFIKVTRWILPVYMTLYFVPAIFLRTRSFLKAPMRIILRSLFGSIRSSSFLGVFVIIFQVIFCGAHQLYDVIDANASLRANTPAWVKRMLLHQGVPWFAGFMTCLSLFVDDARRRAELAAYVLPKGMESAWSIARQRSWVPFVPGGDLLLTSMGMSMVMGTYAQSPEQLSGLVRRIIYQVSPLTGYLPNIAY</sequence>
<evidence type="ECO:0000313" key="3">
    <source>
        <dbReference type="EMBL" id="KDN52300.1"/>
    </source>
</evidence>
<name>A0A066WNW7_TILAU</name>
<feature type="compositionally biased region" description="Polar residues" evidence="1">
    <location>
        <begin position="35"/>
        <end position="49"/>
    </location>
</feature>
<feature type="compositionally biased region" description="Low complexity" evidence="1">
    <location>
        <begin position="253"/>
        <end position="265"/>
    </location>
</feature>
<dbReference type="AlphaFoldDB" id="A0A066WNW7"/>
<reference evidence="3 4" key="1">
    <citation type="submission" date="2014-05" db="EMBL/GenBank/DDBJ databases">
        <title>Draft genome sequence of a rare smut relative, Tilletiaria anomala UBC 951.</title>
        <authorList>
            <consortium name="DOE Joint Genome Institute"/>
            <person name="Toome M."/>
            <person name="Kuo A."/>
            <person name="Henrissat B."/>
            <person name="Lipzen A."/>
            <person name="Tritt A."/>
            <person name="Yoshinaga Y."/>
            <person name="Zane M."/>
            <person name="Barry K."/>
            <person name="Grigoriev I.V."/>
            <person name="Spatafora J.W."/>
            <person name="Aimea M.C."/>
        </authorList>
    </citation>
    <scope>NUCLEOTIDE SEQUENCE [LARGE SCALE GENOMIC DNA]</scope>
    <source>
        <strain evidence="3 4">UBC 951</strain>
    </source>
</reference>
<evidence type="ECO:0000256" key="2">
    <source>
        <dbReference type="SAM" id="Phobius"/>
    </source>
</evidence>
<evidence type="ECO:0000313" key="4">
    <source>
        <dbReference type="Proteomes" id="UP000027361"/>
    </source>
</evidence>
<feature type="region of interest" description="Disordered" evidence="1">
    <location>
        <begin position="238"/>
        <end position="307"/>
    </location>
</feature>
<keyword evidence="2" id="KW-0812">Transmembrane</keyword>
<feature type="compositionally biased region" description="Acidic residues" evidence="1">
    <location>
        <begin position="89"/>
        <end position="100"/>
    </location>
</feature>
<feature type="region of interest" description="Disordered" evidence="1">
    <location>
        <begin position="1"/>
        <end position="114"/>
    </location>
</feature>
<proteinExistence type="predicted"/>
<dbReference type="InterPro" id="IPR026749">
    <property type="entry name" value="Tmem135"/>
</dbReference>
<feature type="transmembrane region" description="Helical" evidence="2">
    <location>
        <begin position="508"/>
        <end position="527"/>
    </location>
</feature>
<feature type="compositionally biased region" description="Basic and acidic residues" evidence="1">
    <location>
        <begin position="284"/>
        <end position="298"/>
    </location>
</feature>
<keyword evidence="2" id="KW-1133">Transmembrane helix</keyword>
<dbReference type="EMBL" id="JMSN01000011">
    <property type="protein sequence ID" value="KDN52300.1"/>
    <property type="molecule type" value="Genomic_DNA"/>
</dbReference>
<feature type="transmembrane region" description="Helical" evidence="2">
    <location>
        <begin position="176"/>
        <end position="195"/>
    </location>
</feature>
<feature type="transmembrane region" description="Helical" evidence="2">
    <location>
        <begin position="548"/>
        <end position="572"/>
    </location>
</feature>
<comment type="caution">
    <text evidence="3">The sequence shown here is derived from an EMBL/GenBank/DDBJ whole genome shotgun (WGS) entry which is preliminary data.</text>
</comment>
<dbReference type="OrthoDB" id="291792at2759"/>
<keyword evidence="4" id="KW-1185">Reference proteome</keyword>
<evidence type="ECO:0000256" key="1">
    <source>
        <dbReference type="SAM" id="MobiDB-lite"/>
    </source>
</evidence>
<dbReference type="GeneID" id="25263817"/>
<feature type="transmembrane region" description="Helical" evidence="2">
    <location>
        <begin position="207"/>
        <end position="227"/>
    </location>
</feature>
<keyword evidence="2" id="KW-0472">Membrane</keyword>
<dbReference type="RefSeq" id="XP_013245161.1">
    <property type="nucleotide sequence ID" value="XM_013389707.1"/>
</dbReference>
<feature type="compositionally biased region" description="Polar residues" evidence="1">
    <location>
        <begin position="1"/>
        <end position="10"/>
    </location>
</feature>
<evidence type="ECO:0008006" key="5">
    <source>
        <dbReference type="Google" id="ProtNLM"/>
    </source>
</evidence>
<protein>
    <recommendedName>
        <fullName evidence="5">Transmembrane protein 135 N-terminal domain-containing protein</fullName>
    </recommendedName>
</protein>
<dbReference type="OMA" id="CCGQIMY"/>
<feature type="transmembrane region" description="Helical" evidence="2">
    <location>
        <begin position="592"/>
        <end position="612"/>
    </location>
</feature>
<dbReference type="PANTHER" id="PTHR12459:SF6">
    <property type="entry name" value="GB|AAD46013.1"/>
    <property type="match status" value="1"/>
</dbReference>
<dbReference type="Proteomes" id="UP000027361">
    <property type="component" value="Unassembled WGS sequence"/>
</dbReference>
<gene>
    <name evidence="3" type="ORF">K437DRAFT_254283</name>
</gene>
<dbReference type="InParanoid" id="A0A066WNW7"/>
<dbReference type="PANTHER" id="PTHR12459">
    <property type="entry name" value="TRANSMEMBRANE PROTEIN 135-RELATED"/>
    <property type="match status" value="1"/>
</dbReference>
<organism evidence="3 4">
    <name type="scientific">Tilletiaria anomala (strain ATCC 24038 / CBS 436.72 / UBC 951)</name>
    <dbReference type="NCBI Taxonomy" id="1037660"/>
    <lineage>
        <taxon>Eukaryota</taxon>
        <taxon>Fungi</taxon>
        <taxon>Dikarya</taxon>
        <taxon>Basidiomycota</taxon>
        <taxon>Ustilaginomycotina</taxon>
        <taxon>Exobasidiomycetes</taxon>
        <taxon>Georgefischeriales</taxon>
        <taxon>Tilletiariaceae</taxon>
        <taxon>Tilletiaria</taxon>
    </lineage>
</organism>
<dbReference type="HOGENOM" id="CLU_016206_1_0_1"/>
<accession>A0A066WNW7</accession>